<reference evidence="2 3" key="1">
    <citation type="submission" date="2017-06" db="EMBL/GenBank/DDBJ databases">
        <title>Sequencing and comparative analysis of myxobacterial genomes.</title>
        <authorList>
            <person name="Rupp O."/>
            <person name="Goesmann A."/>
            <person name="Sogaard-Andersen L."/>
        </authorList>
    </citation>
    <scope>NUCLEOTIDE SEQUENCE [LARGE SCALE GENOMIC DNA]</scope>
    <source>
        <strain evidence="2 3">DSM 52655</strain>
    </source>
</reference>
<gene>
    <name evidence="2" type="ORF">CYFUS_008771</name>
</gene>
<dbReference type="EMBL" id="CP022098">
    <property type="protein sequence ID" value="ATB43291.1"/>
    <property type="molecule type" value="Genomic_DNA"/>
</dbReference>
<dbReference type="KEGG" id="cfus:CYFUS_008771"/>
<organism evidence="2 3">
    <name type="scientific">Cystobacter fuscus</name>
    <dbReference type="NCBI Taxonomy" id="43"/>
    <lineage>
        <taxon>Bacteria</taxon>
        <taxon>Pseudomonadati</taxon>
        <taxon>Myxococcota</taxon>
        <taxon>Myxococcia</taxon>
        <taxon>Myxococcales</taxon>
        <taxon>Cystobacterineae</taxon>
        <taxon>Archangiaceae</taxon>
        <taxon>Cystobacter</taxon>
    </lineage>
</organism>
<sequence length="35" mass="4042">MSRTGRARPPALPTAQRAQALSFERMREQGSQRIW</sequence>
<evidence type="ECO:0000256" key="1">
    <source>
        <dbReference type="SAM" id="MobiDB-lite"/>
    </source>
</evidence>
<evidence type="ECO:0000313" key="3">
    <source>
        <dbReference type="Proteomes" id="UP000217257"/>
    </source>
</evidence>
<dbReference type="AlphaFoldDB" id="A0A250JIT8"/>
<dbReference type="Proteomes" id="UP000217257">
    <property type="component" value="Chromosome"/>
</dbReference>
<protein>
    <submittedName>
        <fullName evidence="2">Uncharacterized protein</fullName>
    </submittedName>
</protein>
<accession>A0A250JIT8</accession>
<feature type="region of interest" description="Disordered" evidence="1">
    <location>
        <begin position="1"/>
        <end position="35"/>
    </location>
</feature>
<evidence type="ECO:0000313" key="2">
    <source>
        <dbReference type="EMBL" id="ATB43291.1"/>
    </source>
</evidence>
<proteinExistence type="predicted"/>
<feature type="compositionally biased region" description="Basic and acidic residues" evidence="1">
    <location>
        <begin position="24"/>
        <end position="35"/>
    </location>
</feature>
<name>A0A250JIT8_9BACT</name>